<accession>A0AAV0HQW2</accession>
<evidence type="ECO:0000313" key="1">
    <source>
        <dbReference type="EMBL" id="CAI0387232.1"/>
    </source>
</evidence>
<evidence type="ECO:0000313" key="2">
    <source>
        <dbReference type="Proteomes" id="UP001154282"/>
    </source>
</evidence>
<dbReference type="AlphaFoldDB" id="A0AAV0HQW2"/>
<dbReference type="Proteomes" id="UP001154282">
    <property type="component" value="Unassembled WGS sequence"/>
</dbReference>
<comment type="caution">
    <text evidence="1">The sequence shown here is derived from an EMBL/GenBank/DDBJ whole genome shotgun (WGS) entry which is preliminary data.</text>
</comment>
<gene>
    <name evidence="1" type="ORF">LITE_LOCUS5384</name>
</gene>
<sequence length="22" mass="2502">MPLKERDCPSCTKELFSSTSLE</sequence>
<proteinExistence type="predicted"/>
<protein>
    <submittedName>
        <fullName evidence="1">Uncharacterized protein</fullName>
    </submittedName>
</protein>
<dbReference type="EMBL" id="CAMGYJ010000002">
    <property type="protein sequence ID" value="CAI0387232.1"/>
    <property type="molecule type" value="Genomic_DNA"/>
</dbReference>
<reference evidence="1" key="1">
    <citation type="submission" date="2022-08" db="EMBL/GenBank/DDBJ databases">
        <authorList>
            <person name="Gutierrez-Valencia J."/>
        </authorList>
    </citation>
    <scope>NUCLEOTIDE SEQUENCE</scope>
</reference>
<name>A0AAV0HQW2_9ROSI</name>
<keyword evidence="2" id="KW-1185">Reference proteome</keyword>
<organism evidence="1 2">
    <name type="scientific">Linum tenue</name>
    <dbReference type="NCBI Taxonomy" id="586396"/>
    <lineage>
        <taxon>Eukaryota</taxon>
        <taxon>Viridiplantae</taxon>
        <taxon>Streptophyta</taxon>
        <taxon>Embryophyta</taxon>
        <taxon>Tracheophyta</taxon>
        <taxon>Spermatophyta</taxon>
        <taxon>Magnoliopsida</taxon>
        <taxon>eudicotyledons</taxon>
        <taxon>Gunneridae</taxon>
        <taxon>Pentapetalae</taxon>
        <taxon>rosids</taxon>
        <taxon>fabids</taxon>
        <taxon>Malpighiales</taxon>
        <taxon>Linaceae</taxon>
        <taxon>Linum</taxon>
    </lineage>
</organism>